<gene>
    <name evidence="1" type="ORF">EV643_14816</name>
</gene>
<dbReference type="Proteomes" id="UP000295388">
    <property type="component" value="Unassembled WGS sequence"/>
</dbReference>
<name>A0A4R6J5I0_9ACTN</name>
<dbReference type="AlphaFoldDB" id="A0A4R6J5I0"/>
<dbReference type="EMBL" id="SNWQ01000048">
    <property type="protein sequence ID" value="TDO29495.1"/>
    <property type="molecule type" value="Genomic_DNA"/>
</dbReference>
<accession>A0A4R6J5I0</accession>
<feature type="non-terminal residue" evidence="1">
    <location>
        <position position="46"/>
    </location>
</feature>
<organism evidence="1 2">
    <name type="scientific">Kribbella caucasensis</name>
    <dbReference type="NCBI Taxonomy" id="2512215"/>
    <lineage>
        <taxon>Bacteria</taxon>
        <taxon>Bacillati</taxon>
        <taxon>Actinomycetota</taxon>
        <taxon>Actinomycetes</taxon>
        <taxon>Propionibacteriales</taxon>
        <taxon>Kribbellaceae</taxon>
        <taxon>Kribbella</taxon>
    </lineage>
</organism>
<proteinExistence type="predicted"/>
<reference evidence="1 2" key="1">
    <citation type="submission" date="2019-03" db="EMBL/GenBank/DDBJ databases">
        <title>Genomic Encyclopedia of Type Strains, Phase III (KMG-III): the genomes of soil and plant-associated and newly described type strains.</title>
        <authorList>
            <person name="Whitman W."/>
        </authorList>
    </citation>
    <scope>NUCLEOTIDE SEQUENCE [LARGE SCALE GENOMIC DNA]</scope>
    <source>
        <strain evidence="1 2">VKM Ac-2527</strain>
    </source>
</reference>
<evidence type="ECO:0000313" key="1">
    <source>
        <dbReference type="EMBL" id="TDO29495.1"/>
    </source>
</evidence>
<keyword evidence="2" id="KW-1185">Reference proteome</keyword>
<comment type="caution">
    <text evidence="1">The sequence shown here is derived from an EMBL/GenBank/DDBJ whole genome shotgun (WGS) entry which is preliminary data.</text>
</comment>
<sequence>MTSPESVAAELKKLVGWGAHPKRLALCPELRSLAGVTDDMSVVEAG</sequence>
<evidence type="ECO:0000313" key="2">
    <source>
        <dbReference type="Proteomes" id="UP000295388"/>
    </source>
</evidence>
<protein>
    <submittedName>
        <fullName evidence="1">Uncharacterized protein</fullName>
    </submittedName>
</protein>